<feature type="active site" description="Proton acceptor" evidence="4 5">
    <location>
        <position position="350"/>
    </location>
</feature>
<dbReference type="Pfam" id="PF01564">
    <property type="entry name" value="Spermine_synth"/>
    <property type="match status" value="1"/>
</dbReference>
<feature type="transmembrane region" description="Helical" evidence="4">
    <location>
        <begin position="78"/>
        <end position="104"/>
    </location>
</feature>
<comment type="caution">
    <text evidence="7">The sequence shown here is derived from an EMBL/GenBank/DDBJ whole genome shotgun (WGS) entry which is preliminary data.</text>
</comment>
<protein>
    <recommendedName>
        <fullName evidence="4">Polyamine aminopropyltransferase</fullName>
    </recommendedName>
    <alternativeName>
        <fullName evidence="4">Putrescine aminopropyltransferase</fullName>
        <shortName evidence="4">PAPT</shortName>
    </alternativeName>
    <alternativeName>
        <fullName evidence="4">Spermidine synthase</fullName>
        <shortName evidence="4">SPDS</shortName>
        <shortName evidence="4">SPDSY</shortName>
        <ecNumber evidence="4">2.5.1.16</ecNumber>
    </alternativeName>
</protein>
<feature type="transmembrane region" description="Helical" evidence="4">
    <location>
        <begin position="145"/>
        <end position="167"/>
    </location>
</feature>
<keyword evidence="2 4" id="KW-0808">Transferase</keyword>
<keyword evidence="4" id="KW-1133">Transmembrane helix</keyword>
<dbReference type="CDD" id="cd02440">
    <property type="entry name" value="AdoMet_MTases"/>
    <property type="match status" value="1"/>
</dbReference>
<comment type="pathway">
    <text evidence="4">Amine and polyamine biosynthesis; spermidine biosynthesis; spermidine from putrescine: step 1/1.</text>
</comment>
<evidence type="ECO:0000256" key="3">
    <source>
        <dbReference type="ARBA" id="ARBA00023115"/>
    </source>
</evidence>
<comment type="function">
    <text evidence="4">Catalyzes the irreversible transfer of a propylamine group from the amino donor S-adenosylmethioninamine (decarboxy-AdoMet) to putrescine (1,4-diaminobutane) to yield spermidine.</text>
</comment>
<keyword evidence="4" id="KW-0472">Membrane</keyword>
<dbReference type="EMBL" id="BJOU01000001">
    <property type="protein sequence ID" value="GED97242.1"/>
    <property type="molecule type" value="Genomic_DNA"/>
</dbReference>
<feature type="binding site" evidence="4">
    <location>
        <position position="257"/>
    </location>
    <ligand>
        <name>spermidine</name>
        <dbReference type="ChEBI" id="CHEBI:57834"/>
    </ligand>
</feature>
<dbReference type="NCBIfam" id="NF037959">
    <property type="entry name" value="MFS_SpdSyn"/>
    <property type="match status" value="1"/>
</dbReference>
<dbReference type="UniPathway" id="UPA00248">
    <property type="reaction ID" value="UER00314"/>
</dbReference>
<dbReference type="GO" id="GO:0005886">
    <property type="term" value="C:plasma membrane"/>
    <property type="evidence" value="ECO:0007669"/>
    <property type="project" value="UniProtKB-SubCell"/>
</dbReference>
<dbReference type="SUPFAM" id="SSF53335">
    <property type="entry name" value="S-adenosyl-L-methionine-dependent methyltransferases"/>
    <property type="match status" value="1"/>
</dbReference>
<gene>
    <name evidence="7" type="primary">speE1</name>
    <name evidence="4" type="synonym">speE</name>
    <name evidence="7" type="ORF">nbrc107697_12810</name>
</gene>
<name>A0A7I9UWC0_9ACTN</name>
<feature type="transmembrane region" description="Helical" evidence="4">
    <location>
        <begin position="179"/>
        <end position="196"/>
    </location>
</feature>
<keyword evidence="4" id="KW-0812">Transmembrane</keyword>
<comment type="similarity">
    <text evidence="1 4">Belongs to the spermidine/spermine synthase family.</text>
</comment>
<reference evidence="8" key="1">
    <citation type="submission" date="2019-06" db="EMBL/GenBank/DDBJ databases">
        <title>Gordonia isolated from sludge of a wastewater treatment plant.</title>
        <authorList>
            <person name="Tamura T."/>
            <person name="Aoyama K."/>
            <person name="Kang Y."/>
            <person name="Saito S."/>
            <person name="Akiyama N."/>
            <person name="Yazawa K."/>
            <person name="Gonoi T."/>
            <person name="Mikami Y."/>
        </authorList>
    </citation>
    <scope>NUCLEOTIDE SEQUENCE [LARGE SCALE GENOMIC DNA]</scope>
    <source>
        <strain evidence="8">NBRC 107697</strain>
    </source>
</reference>
<evidence type="ECO:0000256" key="2">
    <source>
        <dbReference type="ARBA" id="ARBA00022679"/>
    </source>
</evidence>
<dbReference type="NCBIfam" id="NF002956">
    <property type="entry name" value="PRK03612.1"/>
    <property type="match status" value="1"/>
</dbReference>
<dbReference type="Gene3D" id="3.40.50.150">
    <property type="entry name" value="Vaccinia Virus protein VP39"/>
    <property type="match status" value="1"/>
</dbReference>
<proteinExistence type="inferred from homology"/>
<dbReference type="AlphaFoldDB" id="A0A7I9UWC0"/>
<dbReference type="InterPro" id="IPR029063">
    <property type="entry name" value="SAM-dependent_MTases_sf"/>
</dbReference>
<feature type="transmembrane region" description="Helical" evidence="4">
    <location>
        <begin position="47"/>
        <end position="72"/>
    </location>
</feature>
<dbReference type="PROSITE" id="PS51006">
    <property type="entry name" value="PABS_2"/>
    <property type="match status" value="1"/>
</dbReference>
<sequence>MYELALVSLGSYLIGNTATQASIVLAVMVFAMGVGSLAAKPLQHRPVVWFAAVELTLALLGGLSVMALYAAFAYLSLYTAALVVVAFILGLLIGAEIPLLMVLLQRIRRQDAGSAVADLFAADYIGALLGGLAFPFLLLPVFGQLRGAIVVGLVNAVAGLLLVLVLFRRDLSRRGATAVGLGATAVIAILVAAFAYSTTFEITARQALYRDPIVVAQQTKYQDIVMTASRTRGGEEDIRLFLNGDLQFASADEYRYHEALVHPVMAAHPRRVLILGAGDGLALREVLTYPTESITLVELDPTMIELARTDPRLTRLNRGSMNDPRARVVAADAFHWLRHTDEKFDAVVVDMPDPDETATAKLYSTEFYALVSAHLAPGGTMAIQAGSPYFAPRSFWCIGATLADAGLQTLPYHVDVPSFGDWGFFLAARGRPVLRVNPTTTTRFLTDDELRAAAVFPRDRPPLAMPPSTLMDPRILRYAQGEWKQY</sequence>
<evidence type="ECO:0000256" key="4">
    <source>
        <dbReference type="HAMAP-Rule" id="MF_00198"/>
    </source>
</evidence>
<feature type="binding site" evidence="4">
    <location>
        <position position="222"/>
    </location>
    <ligand>
        <name>S-methyl-5'-thioadenosine</name>
        <dbReference type="ChEBI" id="CHEBI:17509"/>
    </ligand>
</feature>
<feature type="transmembrane region" description="Helical" evidence="4">
    <location>
        <begin position="12"/>
        <end position="35"/>
    </location>
</feature>
<evidence type="ECO:0000259" key="6">
    <source>
        <dbReference type="PROSITE" id="PS51006"/>
    </source>
</evidence>
<dbReference type="Proteomes" id="UP000444980">
    <property type="component" value="Unassembled WGS sequence"/>
</dbReference>
<keyword evidence="4" id="KW-1003">Cell membrane</keyword>
<comment type="subcellular location">
    <subcellularLocation>
        <location evidence="4">Cell membrane</location>
        <topology evidence="4">Multi-pass membrane protein</topology>
    </subcellularLocation>
</comment>
<organism evidence="7 8">
    <name type="scientific">Gordonia crocea</name>
    <dbReference type="NCBI Taxonomy" id="589162"/>
    <lineage>
        <taxon>Bacteria</taxon>
        <taxon>Bacillati</taxon>
        <taxon>Actinomycetota</taxon>
        <taxon>Actinomycetes</taxon>
        <taxon>Mycobacteriales</taxon>
        <taxon>Gordoniaceae</taxon>
        <taxon>Gordonia</taxon>
    </lineage>
</organism>
<dbReference type="PANTHER" id="PTHR43317">
    <property type="entry name" value="THERMOSPERMINE SYNTHASE ACAULIS5"/>
    <property type="match status" value="1"/>
</dbReference>
<feature type="binding site" evidence="4">
    <location>
        <position position="298"/>
    </location>
    <ligand>
        <name>S-methyl-5'-thioadenosine</name>
        <dbReference type="ChEBI" id="CHEBI:17509"/>
    </ligand>
</feature>
<keyword evidence="8" id="KW-1185">Reference proteome</keyword>
<dbReference type="SUPFAM" id="SSF103473">
    <property type="entry name" value="MFS general substrate transporter"/>
    <property type="match status" value="1"/>
</dbReference>
<dbReference type="GO" id="GO:0008295">
    <property type="term" value="P:spermidine biosynthetic process"/>
    <property type="evidence" value="ECO:0007669"/>
    <property type="project" value="UniProtKB-UniRule"/>
</dbReference>
<accession>A0A7I9UWC0</accession>
<evidence type="ECO:0000313" key="8">
    <source>
        <dbReference type="Proteomes" id="UP000444980"/>
    </source>
</evidence>
<dbReference type="GO" id="GO:0010487">
    <property type="term" value="F:thermospermine synthase activity"/>
    <property type="evidence" value="ECO:0007669"/>
    <property type="project" value="UniProtKB-ARBA"/>
</dbReference>
<evidence type="ECO:0000313" key="7">
    <source>
        <dbReference type="EMBL" id="GED97242.1"/>
    </source>
</evidence>
<comment type="catalytic activity">
    <reaction evidence="4">
        <text>S-adenosyl 3-(methylsulfanyl)propylamine + putrescine = S-methyl-5'-thioadenosine + spermidine + H(+)</text>
        <dbReference type="Rhea" id="RHEA:12721"/>
        <dbReference type="ChEBI" id="CHEBI:15378"/>
        <dbReference type="ChEBI" id="CHEBI:17509"/>
        <dbReference type="ChEBI" id="CHEBI:57443"/>
        <dbReference type="ChEBI" id="CHEBI:57834"/>
        <dbReference type="ChEBI" id="CHEBI:326268"/>
        <dbReference type="EC" id="2.5.1.16"/>
    </reaction>
</comment>
<comment type="subunit">
    <text evidence="4">Homodimer or homotetramer.</text>
</comment>
<comment type="caution">
    <text evidence="4">Lacks conserved residue(s) required for the propagation of feature annotation.</text>
</comment>
<feature type="domain" description="PABS" evidence="6">
    <location>
        <begin position="190"/>
        <end position="429"/>
    </location>
</feature>
<dbReference type="InterPro" id="IPR001045">
    <property type="entry name" value="Spermi_synthase"/>
</dbReference>
<dbReference type="EC" id="2.5.1.16" evidence="4"/>
<feature type="binding site" evidence="4">
    <location>
        <position position="279"/>
    </location>
    <ligand>
        <name>spermidine</name>
        <dbReference type="ChEBI" id="CHEBI:57834"/>
    </ligand>
</feature>
<evidence type="ECO:0000256" key="1">
    <source>
        <dbReference type="ARBA" id="ARBA00007867"/>
    </source>
</evidence>
<feature type="binding site" evidence="4">
    <location>
        <begin position="332"/>
        <end position="333"/>
    </location>
    <ligand>
        <name>S-methyl-5'-thioadenosine</name>
        <dbReference type="ChEBI" id="CHEBI:17509"/>
    </ligand>
</feature>
<dbReference type="HAMAP" id="MF_00198">
    <property type="entry name" value="Spermidine_synth"/>
    <property type="match status" value="1"/>
</dbReference>
<dbReference type="InterPro" id="IPR030374">
    <property type="entry name" value="PABS"/>
</dbReference>
<dbReference type="PANTHER" id="PTHR43317:SF1">
    <property type="entry name" value="THERMOSPERMINE SYNTHASE ACAULIS5"/>
    <property type="match status" value="1"/>
</dbReference>
<keyword evidence="4" id="KW-0745">Spermidine biosynthesis</keyword>
<keyword evidence="3 4" id="KW-0620">Polyamine biosynthesis</keyword>
<dbReference type="GO" id="GO:0004766">
    <property type="term" value="F:spermidine synthase activity"/>
    <property type="evidence" value="ECO:0007669"/>
    <property type="project" value="UniProtKB-UniRule"/>
</dbReference>
<evidence type="ECO:0000256" key="5">
    <source>
        <dbReference type="PROSITE-ProRule" id="PRU00354"/>
    </source>
</evidence>
<feature type="transmembrane region" description="Helical" evidence="4">
    <location>
        <begin position="116"/>
        <end position="139"/>
    </location>
</feature>
<dbReference type="InterPro" id="IPR036259">
    <property type="entry name" value="MFS_trans_sf"/>
</dbReference>